<dbReference type="Pfam" id="PF08448">
    <property type="entry name" value="PAS_4"/>
    <property type="match status" value="1"/>
</dbReference>
<dbReference type="Pfam" id="PF13188">
    <property type="entry name" value="PAS_8"/>
    <property type="match status" value="1"/>
</dbReference>
<keyword evidence="5" id="KW-0547">Nucleotide-binding</keyword>
<protein>
    <recommendedName>
        <fullName evidence="2">histidine kinase</fullName>
        <ecNumber evidence="2">2.7.13.3</ecNumber>
    </recommendedName>
</protein>
<keyword evidence="6" id="KW-0418">Kinase</keyword>
<dbReference type="InterPro" id="IPR029016">
    <property type="entry name" value="GAF-like_dom_sf"/>
</dbReference>
<dbReference type="EMBL" id="NRSG01000187">
    <property type="protein sequence ID" value="MBK1660532.1"/>
    <property type="molecule type" value="Genomic_DNA"/>
</dbReference>
<evidence type="ECO:0000256" key="2">
    <source>
        <dbReference type="ARBA" id="ARBA00012438"/>
    </source>
</evidence>
<evidence type="ECO:0000256" key="1">
    <source>
        <dbReference type="ARBA" id="ARBA00000085"/>
    </source>
</evidence>
<dbReference type="Proteomes" id="UP000697995">
    <property type="component" value="Unassembled WGS sequence"/>
</dbReference>
<dbReference type="SMART" id="SM00065">
    <property type="entry name" value="GAF"/>
    <property type="match status" value="1"/>
</dbReference>
<gene>
    <name evidence="9" type="ORF">CKO45_20110</name>
</gene>
<keyword evidence="3" id="KW-0597">Phosphoprotein</keyword>
<evidence type="ECO:0000313" key="10">
    <source>
        <dbReference type="Proteomes" id="UP000697995"/>
    </source>
</evidence>
<dbReference type="InterPro" id="IPR003018">
    <property type="entry name" value="GAF"/>
</dbReference>
<evidence type="ECO:0000256" key="6">
    <source>
        <dbReference type="ARBA" id="ARBA00022777"/>
    </source>
</evidence>
<dbReference type="PROSITE" id="PS50046">
    <property type="entry name" value="PHYTOCHROME_2"/>
    <property type="match status" value="1"/>
</dbReference>
<dbReference type="InterPro" id="IPR011102">
    <property type="entry name" value="Sig_transdc_His_kinase_HWE"/>
</dbReference>
<organism evidence="9 10">
    <name type="scientific">Paracraurococcus ruber</name>
    <dbReference type="NCBI Taxonomy" id="77675"/>
    <lineage>
        <taxon>Bacteria</taxon>
        <taxon>Pseudomonadati</taxon>
        <taxon>Pseudomonadota</taxon>
        <taxon>Alphaproteobacteria</taxon>
        <taxon>Acetobacterales</taxon>
        <taxon>Roseomonadaceae</taxon>
        <taxon>Paracraurococcus</taxon>
    </lineage>
</organism>
<evidence type="ECO:0000256" key="3">
    <source>
        <dbReference type="ARBA" id="ARBA00022553"/>
    </source>
</evidence>
<keyword evidence="4" id="KW-0808">Transferase</keyword>
<dbReference type="InterPro" id="IPR000014">
    <property type="entry name" value="PAS"/>
</dbReference>
<keyword evidence="7" id="KW-0067">ATP-binding</keyword>
<keyword evidence="10" id="KW-1185">Reference proteome</keyword>
<dbReference type="SMART" id="SM00911">
    <property type="entry name" value="HWE_HK"/>
    <property type="match status" value="1"/>
</dbReference>
<dbReference type="Pfam" id="PF07536">
    <property type="entry name" value="HWE_HK"/>
    <property type="match status" value="1"/>
</dbReference>
<dbReference type="SUPFAM" id="SSF55785">
    <property type="entry name" value="PYP-like sensor domain (PAS domain)"/>
    <property type="match status" value="2"/>
</dbReference>
<dbReference type="PANTHER" id="PTHR41523">
    <property type="entry name" value="TWO-COMPONENT SYSTEM SENSOR PROTEIN"/>
    <property type="match status" value="1"/>
</dbReference>
<feature type="domain" description="Phytochrome chromophore attachment site" evidence="8">
    <location>
        <begin position="282"/>
        <end position="328"/>
    </location>
</feature>
<evidence type="ECO:0000256" key="7">
    <source>
        <dbReference type="ARBA" id="ARBA00022840"/>
    </source>
</evidence>
<dbReference type="SUPFAM" id="SSF55781">
    <property type="entry name" value="GAF domain-like"/>
    <property type="match status" value="1"/>
</dbReference>
<dbReference type="Gene3D" id="3.30.565.10">
    <property type="entry name" value="Histidine kinase-like ATPase, C-terminal domain"/>
    <property type="match status" value="1"/>
</dbReference>
<dbReference type="Gene3D" id="3.30.450.40">
    <property type="match status" value="1"/>
</dbReference>
<accession>A0ABS1D2N3</accession>
<dbReference type="InterPro" id="IPR013656">
    <property type="entry name" value="PAS_4"/>
</dbReference>
<dbReference type="Gene3D" id="3.30.450.20">
    <property type="entry name" value="PAS domain"/>
    <property type="match status" value="2"/>
</dbReference>
<sequence>MSEPPFGAALAGDAGLPATRAFLAGGGMLGGMIRAHRWEDTPLGPPAGWPAALKTLVAVMLGARQPMFVAWGPERTMLYNDAYAPLCGARHPAALGAPFRCVWFDILDEVGPILERAFAGEPTQMDDIAFTMHRNGYPEEAHFSFSYTPVRDPAGRVEGMFCACDEITGRVQSSRRQAFRLALEARLRDLDDPRAVMAAAAEAVGRHLGCDRAGYAEVEADGAHYRIEGEWCAPGMPGLGGRRALRDHAGSVIADFCAGRTVAVEDAGVLPAERAAAAAVYRAIGARALLTVPLVKEGRLAAALFAHARAPRRWTPEEQRLVQEVAERTSSAVGRARAEAALRASEARWRGLFRNMHEGVALCEILRDGAGRPADLRFLEVNAAWAGLTGIPAARVLGRRLTDAIPGIEPFWAETFGRAVDSGMPVHAEYRAAPLGRWFEVIAYRTEPERFAVLFLDVTERKLAEERQALLAREVDHRAKNALTVVQSVLRLTRAPDLPSYVRAVEGRVAALARAQSLLAADRWQGADLRTLLLAELGPFLGGQRLVLDGPLVPLPPLAAQPLAMAVHELATNAVKHGALSAAAGRLAVRWSLRPGTPPELALRWEERGGPPVPGPPARPGFGSRVLEGTVRSQLGGRVALAWETAGLACDLVLPLPGVAA</sequence>
<dbReference type="PANTHER" id="PTHR41523:SF8">
    <property type="entry name" value="ETHYLENE RESPONSE SENSOR PROTEIN"/>
    <property type="match status" value="1"/>
</dbReference>
<evidence type="ECO:0000313" key="9">
    <source>
        <dbReference type="EMBL" id="MBK1660532.1"/>
    </source>
</evidence>
<dbReference type="RefSeq" id="WP_133220518.1">
    <property type="nucleotide sequence ID" value="NZ_NRSG01000187.1"/>
</dbReference>
<dbReference type="EC" id="2.7.13.3" evidence="2"/>
<name>A0ABS1D2N3_9PROT</name>
<evidence type="ECO:0000256" key="5">
    <source>
        <dbReference type="ARBA" id="ARBA00022741"/>
    </source>
</evidence>
<comment type="caution">
    <text evidence="9">The sequence shown here is derived from an EMBL/GenBank/DDBJ whole genome shotgun (WGS) entry which is preliminary data.</text>
</comment>
<dbReference type="InterPro" id="IPR016132">
    <property type="entry name" value="Phyto_chromo_attachment"/>
</dbReference>
<proteinExistence type="predicted"/>
<dbReference type="Pfam" id="PF01590">
    <property type="entry name" value="GAF"/>
    <property type="match status" value="1"/>
</dbReference>
<evidence type="ECO:0000259" key="8">
    <source>
        <dbReference type="PROSITE" id="PS50046"/>
    </source>
</evidence>
<comment type="catalytic activity">
    <reaction evidence="1">
        <text>ATP + protein L-histidine = ADP + protein N-phospho-L-histidine.</text>
        <dbReference type="EC" id="2.7.13.3"/>
    </reaction>
</comment>
<reference evidence="9 10" key="1">
    <citation type="journal article" date="2020" name="Microorganisms">
        <title>Osmotic Adaptation and Compatible Solute Biosynthesis of Phototrophic Bacteria as Revealed from Genome Analyses.</title>
        <authorList>
            <person name="Imhoff J.F."/>
            <person name="Rahn T."/>
            <person name="Kunzel S."/>
            <person name="Keller A."/>
            <person name="Neulinger S.C."/>
        </authorList>
    </citation>
    <scope>NUCLEOTIDE SEQUENCE [LARGE SCALE GENOMIC DNA]</scope>
    <source>
        <strain evidence="9 10">DSM 15382</strain>
    </source>
</reference>
<evidence type="ECO:0000256" key="4">
    <source>
        <dbReference type="ARBA" id="ARBA00022679"/>
    </source>
</evidence>
<dbReference type="InterPro" id="IPR036890">
    <property type="entry name" value="HATPase_C_sf"/>
</dbReference>
<dbReference type="InterPro" id="IPR035965">
    <property type="entry name" value="PAS-like_dom_sf"/>
</dbReference>